<feature type="domain" description="Sodium/calcium exchanger membrane region" evidence="7">
    <location>
        <begin position="27"/>
        <end position="163"/>
    </location>
</feature>
<dbReference type="AlphaFoldDB" id="A4XCI7"/>
<dbReference type="GO" id="GO:0005262">
    <property type="term" value="F:calcium channel activity"/>
    <property type="evidence" value="ECO:0007669"/>
    <property type="project" value="TreeGrafter"/>
</dbReference>
<protein>
    <submittedName>
        <fullName evidence="8">Na+/Ca+ antiporter, CaCA family</fullName>
    </submittedName>
</protein>
<dbReference type="GO" id="GO:0005886">
    <property type="term" value="C:plasma membrane"/>
    <property type="evidence" value="ECO:0007669"/>
    <property type="project" value="TreeGrafter"/>
</dbReference>
<dbReference type="GO" id="GO:0008273">
    <property type="term" value="F:calcium, potassium:sodium antiporter activity"/>
    <property type="evidence" value="ECO:0007669"/>
    <property type="project" value="TreeGrafter"/>
</dbReference>
<sequence length="352" mass="36044">MGSGTPGAGRRDSEDNAVHERIMLIRILLAVAGLLLLTVAADHLVLGASRLAHRLRIRPVVVGVVVIGLGTSAPELLVSGVAAARDDTSIAMGNIAGSNILNLTMVLGVAALVAKVTVKSTVIYREARLAVGAVLLFGLLAWTGLNVVAGAVLLIAAAGALWLLVRWAGEGEAAPLARDVVDHVESDNVAGVGPGGRTEPTPRQRPARWEPVRTVLGLVGVLAGAQLLVVNAAAIATDLGVPQLVIGMTLVAVGTSLPELVTTIQAQRQGESDLLVGNLFGSNLFNSLAGGAVIAFAAPTTVPGTNIALVLVMGLTAVAAWMLLRRSYSLTRPEGSVLLAAYVLTMPLLLSA</sequence>
<feature type="transmembrane region" description="Helical" evidence="6">
    <location>
        <begin position="304"/>
        <end position="323"/>
    </location>
</feature>
<feature type="transmembrane region" description="Helical" evidence="6">
    <location>
        <begin position="90"/>
        <end position="114"/>
    </location>
</feature>
<dbReference type="PANTHER" id="PTHR10846">
    <property type="entry name" value="SODIUM/POTASSIUM/CALCIUM EXCHANGER"/>
    <property type="match status" value="1"/>
</dbReference>
<dbReference type="KEGG" id="stp:Strop_4216"/>
<feature type="transmembrane region" description="Helical" evidence="6">
    <location>
        <begin position="274"/>
        <end position="298"/>
    </location>
</feature>
<proteinExistence type="predicted"/>
<feature type="transmembrane region" description="Helical" evidence="6">
    <location>
        <begin position="215"/>
        <end position="235"/>
    </location>
</feature>
<name>A4XCI7_SALTO</name>
<feature type="transmembrane region" description="Helical" evidence="6">
    <location>
        <begin position="126"/>
        <end position="145"/>
    </location>
</feature>
<evidence type="ECO:0000256" key="5">
    <source>
        <dbReference type="SAM" id="MobiDB-lite"/>
    </source>
</evidence>
<evidence type="ECO:0000313" key="9">
    <source>
        <dbReference type="Proteomes" id="UP000000235"/>
    </source>
</evidence>
<dbReference type="STRING" id="369723.Strop_4216"/>
<evidence type="ECO:0000259" key="7">
    <source>
        <dbReference type="Pfam" id="PF01699"/>
    </source>
</evidence>
<keyword evidence="9" id="KW-1185">Reference proteome</keyword>
<dbReference type="Pfam" id="PF01699">
    <property type="entry name" value="Na_Ca_ex"/>
    <property type="match status" value="2"/>
</dbReference>
<accession>A4XCI7</accession>
<dbReference type="InterPro" id="IPR004481">
    <property type="entry name" value="K/Na/Ca-exchanger"/>
</dbReference>
<dbReference type="InterPro" id="IPR044880">
    <property type="entry name" value="NCX_ion-bd_dom_sf"/>
</dbReference>
<dbReference type="EMBL" id="CP000667">
    <property type="protein sequence ID" value="ABP56644.1"/>
    <property type="molecule type" value="Genomic_DNA"/>
</dbReference>
<dbReference type="Proteomes" id="UP000000235">
    <property type="component" value="Chromosome"/>
</dbReference>
<keyword evidence="2 6" id="KW-0812">Transmembrane</keyword>
<keyword evidence="3 6" id="KW-1133">Transmembrane helix</keyword>
<dbReference type="HOGENOM" id="CLU_007948_0_1_11"/>
<dbReference type="eggNOG" id="COG0530">
    <property type="taxonomic scope" value="Bacteria"/>
</dbReference>
<feature type="region of interest" description="Disordered" evidence="5">
    <location>
        <begin position="187"/>
        <end position="207"/>
    </location>
</feature>
<evidence type="ECO:0000256" key="4">
    <source>
        <dbReference type="ARBA" id="ARBA00023136"/>
    </source>
</evidence>
<dbReference type="GO" id="GO:0006874">
    <property type="term" value="P:intracellular calcium ion homeostasis"/>
    <property type="evidence" value="ECO:0007669"/>
    <property type="project" value="TreeGrafter"/>
</dbReference>
<reference evidence="9" key="1">
    <citation type="journal article" date="2007" name="Proc. Natl. Acad. Sci. U.S.A.">
        <title>Genome sequencing reveals complex secondary metabolome in the marine actinomycete Salinispora tropica.</title>
        <authorList>
            <person name="Udwary D.W."/>
            <person name="Zeigler L."/>
            <person name="Asolkar R.N."/>
            <person name="Singan V."/>
            <person name="Lapidus A."/>
            <person name="Fenical W."/>
            <person name="Jensen P.R."/>
            <person name="Moore B.S."/>
        </authorList>
    </citation>
    <scope>NUCLEOTIDE SEQUENCE [LARGE SCALE GENOMIC DNA]</scope>
    <source>
        <strain evidence="9">ATCC BAA-916 / DSM 44818 / CNB-440</strain>
    </source>
</reference>
<evidence type="ECO:0000256" key="2">
    <source>
        <dbReference type="ARBA" id="ARBA00022692"/>
    </source>
</evidence>
<gene>
    <name evidence="8" type="ordered locus">Strop_4216</name>
</gene>
<dbReference type="NCBIfam" id="TIGR00367">
    <property type="entry name" value="calcium/sodium antiporter"/>
    <property type="match status" value="1"/>
</dbReference>
<feature type="transmembrane region" description="Helical" evidence="6">
    <location>
        <begin position="23"/>
        <end position="48"/>
    </location>
</feature>
<feature type="transmembrane region" description="Helical" evidence="6">
    <location>
        <begin position="241"/>
        <end position="262"/>
    </location>
</feature>
<dbReference type="InterPro" id="IPR004837">
    <property type="entry name" value="NaCa_Exmemb"/>
</dbReference>
<feature type="transmembrane region" description="Helical" evidence="6">
    <location>
        <begin position="60"/>
        <end position="84"/>
    </location>
</feature>
<evidence type="ECO:0000313" key="8">
    <source>
        <dbReference type="EMBL" id="ABP56644.1"/>
    </source>
</evidence>
<feature type="transmembrane region" description="Helical" evidence="6">
    <location>
        <begin position="151"/>
        <end position="169"/>
    </location>
</feature>
<feature type="domain" description="Sodium/calcium exchanger membrane region" evidence="7">
    <location>
        <begin position="214"/>
        <end position="345"/>
    </location>
</feature>
<evidence type="ECO:0000256" key="3">
    <source>
        <dbReference type="ARBA" id="ARBA00022989"/>
    </source>
</evidence>
<evidence type="ECO:0000256" key="1">
    <source>
        <dbReference type="ARBA" id="ARBA00004141"/>
    </source>
</evidence>
<evidence type="ECO:0000256" key="6">
    <source>
        <dbReference type="SAM" id="Phobius"/>
    </source>
</evidence>
<dbReference type="PANTHER" id="PTHR10846:SF8">
    <property type="entry name" value="INNER MEMBRANE PROTEIN YRBG"/>
    <property type="match status" value="1"/>
</dbReference>
<comment type="subcellular location">
    <subcellularLocation>
        <location evidence="1">Membrane</location>
        <topology evidence="1">Multi-pass membrane protein</topology>
    </subcellularLocation>
</comment>
<organism evidence="8 9">
    <name type="scientific">Salinispora tropica (strain ATCC BAA-916 / DSM 44818 / JCM 13857 / NBRC 105044 / CNB-440)</name>
    <dbReference type="NCBI Taxonomy" id="369723"/>
    <lineage>
        <taxon>Bacteria</taxon>
        <taxon>Bacillati</taxon>
        <taxon>Actinomycetota</taxon>
        <taxon>Actinomycetes</taxon>
        <taxon>Micromonosporales</taxon>
        <taxon>Micromonosporaceae</taxon>
        <taxon>Salinispora</taxon>
    </lineage>
</organism>
<keyword evidence="4 6" id="KW-0472">Membrane</keyword>
<dbReference type="Gene3D" id="1.20.1420.30">
    <property type="entry name" value="NCX, central ion-binding region"/>
    <property type="match status" value="2"/>
</dbReference>